<keyword evidence="9" id="KW-1185">Reference proteome</keyword>
<dbReference type="Gene3D" id="3.40.50.300">
    <property type="entry name" value="P-loop containing nucleotide triphosphate hydrolases"/>
    <property type="match status" value="1"/>
</dbReference>
<dbReference type="PANTHER" id="PTHR23117">
    <property type="entry name" value="GUANYLATE KINASE-RELATED"/>
    <property type="match status" value="1"/>
</dbReference>
<evidence type="ECO:0000256" key="3">
    <source>
        <dbReference type="ARBA" id="ARBA00022679"/>
    </source>
</evidence>
<accession>A0ABV7TGI8</accession>
<dbReference type="HAMAP" id="MF_00836">
    <property type="entry name" value="PhnN"/>
    <property type="match status" value="1"/>
</dbReference>
<name>A0ABV7TGI8_9RHOB</name>
<dbReference type="PROSITE" id="PS50052">
    <property type="entry name" value="GUANYLATE_KINASE_2"/>
    <property type="match status" value="1"/>
</dbReference>
<evidence type="ECO:0000256" key="1">
    <source>
        <dbReference type="ARBA" id="ARBA00000373"/>
    </source>
</evidence>
<evidence type="ECO:0000259" key="7">
    <source>
        <dbReference type="PROSITE" id="PS50052"/>
    </source>
</evidence>
<dbReference type="SMART" id="SM00072">
    <property type="entry name" value="GuKc"/>
    <property type="match status" value="1"/>
</dbReference>
<keyword evidence="5 6" id="KW-0067">ATP-binding</keyword>
<keyword evidence="3 6" id="KW-0808">Transferase</keyword>
<dbReference type="PANTHER" id="PTHR23117:SF8">
    <property type="entry name" value="RIBOSE 1,5-BISPHOSPHATE PHOSPHOKINASE PHNN"/>
    <property type="match status" value="1"/>
</dbReference>
<evidence type="ECO:0000313" key="9">
    <source>
        <dbReference type="Proteomes" id="UP001595629"/>
    </source>
</evidence>
<dbReference type="EC" id="2.7.4.23" evidence="6"/>
<evidence type="ECO:0000256" key="2">
    <source>
        <dbReference type="ARBA" id="ARBA00005069"/>
    </source>
</evidence>
<organism evidence="8 9">
    <name type="scientific">Lutimaribacter marinistellae</name>
    <dbReference type="NCBI Taxonomy" id="1820329"/>
    <lineage>
        <taxon>Bacteria</taxon>
        <taxon>Pseudomonadati</taxon>
        <taxon>Pseudomonadota</taxon>
        <taxon>Alphaproteobacteria</taxon>
        <taxon>Rhodobacterales</taxon>
        <taxon>Roseobacteraceae</taxon>
        <taxon>Lutimaribacter</taxon>
    </lineage>
</organism>
<keyword evidence="4 6" id="KW-0547">Nucleotide-binding</keyword>
<dbReference type="InterPro" id="IPR027417">
    <property type="entry name" value="P-loop_NTPase"/>
</dbReference>
<protein>
    <recommendedName>
        <fullName evidence="6">Ribose 1,5-bisphosphate phosphokinase PhnN</fullName>
        <ecNumber evidence="6">2.7.4.23</ecNumber>
    </recommendedName>
    <alternativeName>
        <fullName evidence="6">Ribose 1,5-bisphosphokinase</fullName>
    </alternativeName>
</protein>
<proteinExistence type="inferred from homology"/>
<comment type="pathway">
    <text evidence="2 6">Metabolic intermediate biosynthesis; 5-phospho-alpha-D-ribose 1-diphosphate biosynthesis; 5-phospho-alpha-D-ribose 1-diphosphate from D-ribose 5-phosphate (route II): step 3/3.</text>
</comment>
<dbReference type="SUPFAM" id="SSF52540">
    <property type="entry name" value="P-loop containing nucleoside triphosphate hydrolases"/>
    <property type="match status" value="1"/>
</dbReference>
<evidence type="ECO:0000256" key="4">
    <source>
        <dbReference type="ARBA" id="ARBA00022741"/>
    </source>
</evidence>
<sequence>MNPAPVIAVVGPSGVGKDSVMAALAARDPRIRLVRRVITRRSEAGGEPFEGVSEEEFARRIAAGSFVLHWSAHGLRYGIPAAITDLRRDARAVLVNLSRSVLAEAEHAFGNFAVISLTARPELLAARLAARGREDEAQRTQRLSRAALSLPDGLSRVIEIDNSGSLDDTVDAILSQLQPERA</sequence>
<evidence type="ECO:0000256" key="5">
    <source>
        <dbReference type="ARBA" id="ARBA00022840"/>
    </source>
</evidence>
<dbReference type="InterPro" id="IPR008144">
    <property type="entry name" value="Guanylate_kin-like_dom"/>
</dbReference>
<comment type="caution">
    <text evidence="8">The sequence shown here is derived from an EMBL/GenBank/DDBJ whole genome shotgun (WGS) entry which is preliminary data.</text>
</comment>
<dbReference type="EMBL" id="JBHRXI010000010">
    <property type="protein sequence ID" value="MFC3614430.1"/>
    <property type="molecule type" value="Genomic_DNA"/>
</dbReference>
<evidence type="ECO:0000256" key="6">
    <source>
        <dbReference type="HAMAP-Rule" id="MF_00836"/>
    </source>
</evidence>
<feature type="binding site" evidence="6">
    <location>
        <begin position="11"/>
        <end position="18"/>
    </location>
    <ligand>
        <name>ATP</name>
        <dbReference type="ChEBI" id="CHEBI:30616"/>
    </ligand>
</feature>
<reference evidence="9" key="1">
    <citation type="journal article" date="2019" name="Int. J. Syst. Evol. Microbiol.">
        <title>The Global Catalogue of Microorganisms (GCM) 10K type strain sequencing project: providing services to taxonomists for standard genome sequencing and annotation.</title>
        <authorList>
            <consortium name="The Broad Institute Genomics Platform"/>
            <consortium name="The Broad Institute Genome Sequencing Center for Infectious Disease"/>
            <person name="Wu L."/>
            <person name="Ma J."/>
        </authorList>
    </citation>
    <scope>NUCLEOTIDE SEQUENCE [LARGE SCALE GENOMIC DNA]</scope>
    <source>
        <strain evidence="9">KCTC 42911</strain>
    </source>
</reference>
<feature type="domain" description="Guanylate kinase-like" evidence="7">
    <location>
        <begin position="4"/>
        <end position="178"/>
    </location>
</feature>
<comment type="similarity">
    <text evidence="6">Belongs to the ribose 1,5-bisphosphokinase family.</text>
</comment>
<dbReference type="InterPro" id="IPR012699">
    <property type="entry name" value="PhnN"/>
</dbReference>
<dbReference type="NCBIfam" id="TIGR02322">
    <property type="entry name" value="phosphon_PhnN"/>
    <property type="match status" value="1"/>
</dbReference>
<dbReference type="InterPro" id="IPR008145">
    <property type="entry name" value="GK/Ca_channel_bsu"/>
</dbReference>
<dbReference type="RefSeq" id="WP_386735662.1">
    <property type="nucleotide sequence ID" value="NZ_JBHRXI010000010.1"/>
</dbReference>
<comment type="function">
    <text evidence="6">Catalyzes the phosphorylation of ribose 1,5-bisphosphate to 5-phospho-D-ribosyl alpha-1-diphosphate (PRPP).</text>
</comment>
<comment type="catalytic activity">
    <reaction evidence="1 6">
        <text>alpha-D-ribose 1,5-bisphosphate + ATP = 5-phospho-alpha-D-ribose 1-diphosphate + ADP</text>
        <dbReference type="Rhea" id="RHEA:20109"/>
        <dbReference type="ChEBI" id="CHEBI:30616"/>
        <dbReference type="ChEBI" id="CHEBI:58017"/>
        <dbReference type="ChEBI" id="CHEBI:68688"/>
        <dbReference type="ChEBI" id="CHEBI:456216"/>
        <dbReference type="EC" id="2.7.4.23"/>
    </reaction>
</comment>
<gene>
    <name evidence="6 8" type="primary">phnN</name>
    <name evidence="8" type="ORF">ACFORG_11705</name>
</gene>
<evidence type="ECO:0000313" key="8">
    <source>
        <dbReference type="EMBL" id="MFC3614430.1"/>
    </source>
</evidence>
<dbReference type="Proteomes" id="UP001595629">
    <property type="component" value="Unassembled WGS sequence"/>
</dbReference>